<dbReference type="EMBL" id="VUOA01000037">
    <property type="protein sequence ID" value="KAA2235255.1"/>
    <property type="molecule type" value="Genomic_DNA"/>
</dbReference>
<organism evidence="1 2">
    <name type="scientific">Salinarimonas soli</name>
    <dbReference type="NCBI Taxonomy" id="1638099"/>
    <lineage>
        <taxon>Bacteria</taxon>
        <taxon>Pseudomonadati</taxon>
        <taxon>Pseudomonadota</taxon>
        <taxon>Alphaproteobacteria</taxon>
        <taxon>Hyphomicrobiales</taxon>
        <taxon>Salinarimonadaceae</taxon>
        <taxon>Salinarimonas</taxon>
    </lineage>
</organism>
<keyword evidence="2" id="KW-1185">Reference proteome</keyword>
<accession>A0A5B2V9I7</accession>
<proteinExistence type="predicted"/>
<dbReference type="AlphaFoldDB" id="A0A5B2V9I7"/>
<sequence>MKYQQPFGAAANAPYVNGNPATGTAGSIPPAASIEHPQRELDHLIAYAVANAAARAALSNGIALGAPSEADLQQVRKALQAMFLEKVVGATTDKAPKLIGFRGAFQGQGYATSVNTQMQFSVLQNNLSGTSNFSSNQLTVGAGEGGIWLLGGFIQFVSGSAGLAFTSVSARVNGTQQLIGGANPGSQLSSYANFCEPFLLPPGDVVTWFGFQQSGSTTPANNQTASAYLVSAA</sequence>
<evidence type="ECO:0000313" key="1">
    <source>
        <dbReference type="EMBL" id="KAA2235255.1"/>
    </source>
</evidence>
<comment type="caution">
    <text evidence="1">The sequence shown here is derived from an EMBL/GenBank/DDBJ whole genome shotgun (WGS) entry which is preliminary data.</text>
</comment>
<evidence type="ECO:0000313" key="2">
    <source>
        <dbReference type="Proteomes" id="UP000323142"/>
    </source>
</evidence>
<gene>
    <name evidence="1" type="ORF">F0L46_21165</name>
</gene>
<reference evidence="1 2" key="1">
    <citation type="submission" date="2019-09" db="EMBL/GenBank/DDBJ databases">
        <title>Salinarimonas rosea gen. nov., sp. nov., a new member of the a-2 subgroup of the Proteobacteria.</title>
        <authorList>
            <person name="Liu J."/>
        </authorList>
    </citation>
    <scope>NUCLEOTIDE SEQUENCE [LARGE SCALE GENOMIC DNA]</scope>
    <source>
        <strain evidence="1 2">BN140002</strain>
    </source>
</reference>
<reference evidence="1 2" key="2">
    <citation type="submission" date="2019-09" db="EMBL/GenBank/DDBJ databases">
        <authorList>
            <person name="Jin C."/>
        </authorList>
    </citation>
    <scope>NUCLEOTIDE SEQUENCE [LARGE SCALE GENOMIC DNA]</scope>
    <source>
        <strain evidence="1 2">BN140002</strain>
    </source>
</reference>
<dbReference type="Proteomes" id="UP000323142">
    <property type="component" value="Unassembled WGS sequence"/>
</dbReference>
<dbReference type="RefSeq" id="WP_149821302.1">
    <property type="nucleotide sequence ID" value="NZ_VUOA01000037.1"/>
</dbReference>
<protein>
    <submittedName>
        <fullName evidence="1">Uncharacterized protein</fullName>
    </submittedName>
</protein>
<dbReference type="OrthoDB" id="5465473at2"/>
<name>A0A5B2V9I7_9HYPH</name>